<gene>
    <name evidence="1" type="ORF">ACFPTN_11450</name>
</gene>
<dbReference type="Proteomes" id="UP001595974">
    <property type="component" value="Unassembled WGS sequence"/>
</dbReference>
<comment type="caution">
    <text evidence="1">The sequence shown here is derived from an EMBL/GenBank/DDBJ whole genome shotgun (WGS) entry which is preliminary data.</text>
</comment>
<dbReference type="Gene3D" id="2.60.34.30">
    <property type="entry name" value="Competence, DNA-entry nuclease inhibitor, ComJ"/>
    <property type="match status" value="1"/>
</dbReference>
<evidence type="ECO:0000313" key="2">
    <source>
        <dbReference type="Proteomes" id="UP001595974"/>
    </source>
</evidence>
<dbReference type="EMBL" id="JBHSOG010000044">
    <property type="protein sequence ID" value="MFC5769990.1"/>
    <property type="molecule type" value="Genomic_DNA"/>
</dbReference>
<dbReference type="RefSeq" id="WP_157748625.1">
    <property type="nucleotide sequence ID" value="NZ_JBHSOG010000044.1"/>
</dbReference>
<proteinExistence type="predicted"/>
<keyword evidence="2" id="KW-1185">Reference proteome</keyword>
<organism evidence="1 2">
    <name type="scientific">Thauera sinica</name>
    <dbReference type="NCBI Taxonomy" id="2665146"/>
    <lineage>
        <taxon>Bacteria</taxon>
        <taxon>Pseudomonadati</taxon>
        <taxon>Pseudomonadota</taxon>
        <taxon>Betaproteobacteria</taxon>
        <taxon>Rhodocyclales</taxon>
        <taxon>Zoogloeaceae</taxon>
        <taxon>Thauera</taxon>
    </lineage>
</organism>
<protein>
    <submittedName>
        <fullName evidence="1">Uncharacterized protein</fullName>
    </submittedName>
</protein>
<reference evidence="2" key="1">
    <citation type="journal article" date="2019" name="Int. J. Syst. Evol. Microbiol.">
        <title>The Global Catalogue of Microorganisms (GCM) 10K type strain sequencing project: providing services to taxonomists for standard genome sequencing and annotation.</title>
        <authorList>
            <consortium name="The Broad Institute Genomics Platform"/>
            <consortium name="The Broad Institute Genome Sequencing Center for Infectious Disease"/>
            <person name="Wu L."/>
            <person name="Ma J."/>
        </authorList>
    </citation>
    <scope>NUCLEOTIDE SEQUENCE [LARGE SCALE GENOMIC DNA]</scope>
    <source>
        <strain evidence="2">SHR3</strain>
    </source>
</reference>
<accession>A0ABW1AS42</accession>
<evidence type="ECO:0000313" key="1">
    <source>
        <dbReference type="EMBL" id="MFC5769990.1"/>
    </source>
</evidence>
<name>A0ABW1AS42_9RHOO</name>
<dbReference type="InterPro" id="IPR038691">
    <property type="entry name" value="ComJ_sf"/>
</dbReference>
<sequence length="209" mass="22790">MGVAGFGGVVYAVHIYSIDVQRVECNDKCDFRCVLDYPASPGLSVIFAVYNTLDRIMPRYDFELYADCFQFHIQDVSADADQLGWSDEALARQLAVAPGVVGVGTVLNDMVAVSLDLVDESPPLSLDCWDHVVECSMSVQSGRILAAGWLGDSPDATHIEVKPDTYRVRVSYSVLDPSSETGLKEKGRYLLQLWPAPADATIVLKQGAV</sequence>